<feature type="transmembrane region" description="Helical" evidence="8">
    <location>
        <begin position="144"/>
        <end position="168"/>
    </location>
</feature>
<evidence type="ECO:0000256" key="1">
    <source>
        <dbReference type="ARBA" id="ARBA00004127"/>
    </source>
</evidence>
<evidence type="ECO:0000313" key="11">
    <source>
        <dbReference type="Proteomes" id="UP000436088"/>
    </source>
</evidence>
<evidence type="ECO:0000259" key="9">
    <source>
        <dbReference type="Pfam" id="PF01529"/>
    </source>
</evidence>
<reference evidence="10" key="1">
    <citation type="submission" date="2019-09" db="EMBL/GenBank/DDBJ databases">
        <title>Draft genome information of white flower Hibiscus syriacus.</title>
        <authorList>
            <person name="Kim Y.-M."/>
        </authorList>
    </citation>
    <scope>NUCLEOTIDE SEQUENCE [LARGE SCALE GENOMIC DNA]</scope>
    <source>
        <strain evidence="10">YM2019G1</strain>
    </source>
</reference>
<dbReference type="Proteomes" id="UP000436088">
    <property type="component" value="Unassembled WGS sequence"/>
</dbReference>
<evidence type="ECO:0000256" key="6">
    <source>
        <dbReference type="ARBA" id="ARBA00023136"/>
    </source>
</evidence>
<comment type="subcellular location">
    <subcellularLocation>
        <location evidence="1">Endomembrane system</location>
        <topology evidence="1">Multi-pass membrane protein</topology>
    </subcellularLocation>
</comment>
<dbReference type="InterPro" id="IPR039859">
    <property type="entry name" value="PFA4/ZDH16/20/ERF2-like"/>
</dbReference>
<comment type="catalytic activity">
    <reaction evidence="8">
        <text>L-cysteinyl-[protein] + hexadecanoyl-CoA = S-hexadecanoyl-L-cysteinyl-[protein] + CoA</text>
        <dbReference type="Rhea" id="RHEA:36683"/>
        <dbReference type="Rhea" id="RHEA-COMP:10131"/>
        <dbReference type="Rhea" id="RHEA-COMP:11032"/>
        <dbReference type="ChEBI" id="CHEBI:29950"/>
        <dbReference type="ChEBI" id="CHEBI:57287"/>
        <dbReference type="ChEBI" id="CHEBI:57379"/>
        <dbReference type="ChEBI" id="CHEBI:74151"/>
        <dbReference type="EC" id="2.3.1.225"/>
    </reaction>
</comment>
<dbReference type="PROSITE" id="PS50216">
    <property type="entry name" value="DHHC"/>
    <property type="match status" value="1"/>
</dbReference>
<dbReference type="PANTHER" id="PTHR12246">
    <property type="entry name" value="PALMITOYLTRANSFERASE ZDHHC16"/>
    <property type="match status" value="1"/>
</dbReference>
<keyword evidence="5 8" id="KW-1133">Transmembrane helix</keyword>
<evidence type="ECO:0000256" key="2">
    <source>
        <dbReference type="ARBA" id="ARBA00008574"/>
    </source>
</evidence>
<organism evidence="10 11">
    <name type="scientific">Hibiscus syriacus</name>
    <name type="common">Rose of Sharon</name>
    <dbReference type="NCBI Taxonomy" id="106335"/>
    <lineage>
        <taxon>Eukaryota</taxon>
        <taxon>Viridiplantae</taxon>
        <taxon>Streptophyta</taxon>
        <taxon>Embryophyta</taxon>
        <taxon>Tracheophyta</taxon>
        <taxon>Spermatophyta</taxon>
        <taxon>Magnoliopsida</taxon>
        <taxon>eudicotyledons</taxon>
        <taxon>Gunneridae</taxon>
        <taxon>Pentapetalae</taxon>
        <taxon>rosids</taxon>
        <taxon>malvids</taxon>
        <taxon>Malvales</taxon>
        <taxon>Malvaceae</taxon>
        <taxon>Malvoideae</taxon>
        <taxon>Hibiscus</taxon>
    </lineage>
</organism>
<name>A0A6A3B2Z9_HIBSY</name>
<dbReference type="AlphaFoldDB" id="A0A6A3B2Z9"/>
<evidence type="ECO:0000256" key="5">
    <source>
        <dbReference type="ARBA" id="ARBA00022989"/>
    </source>
</evidence>
<dbReference type="GO" id="GO:0019706">
    <property type="term" value="F:protein-cysteine S-palmitoyltransferase activity"/>
    <property type="evidence" value="ECO:0007669"/>
    <property type="project" value="UniProtKB-EC"/>
</dbReference>
<evidence type="ECO:0000256" key="3">
    <source>
        <dbReference type="ARBA" id="ARBA00022679"/>
    </source>
</evidence>
<comment type="domain">
    <text evidence="8">The DHHC domain is required for palmitoyltransferase activity.</text>
</comment>
<evidence type="ECO:0000256" key="4">
    <source>
        <dbReference type="ARBA" id="ARBA00022692"/>
    </source>
</evidence>
<dbReference type="InterPro" id="IPR001594">
    <property type="entry name" value="Palmitoyltrfase_DHHC"/>
</dbReference>
<accession>A0A6A3B2Z9</accession>
<keyword evidence="3 8" id="KW-0808">Transferase</keyword>
<sequence>MTSPGMINALVYTGISVMCVFNYAVAILADPGWVPSAYMPDIEDSKVSIHEIKRKGGDLRYCQKCSHFKPPRAHHCRICKSCILRMDHHCVWINNCVGHANYKAFFVSVVYAVIACFYSLVLLVGSLNIDSRINEQQRDSFRTVYVVSGLFLLPFSVALSVLLGWHIYLILQNKTTIEQYHEGVRTLCLAEKGGTVYQHPYDLGTYENLLSVITSNGTVILVLVLQLTETRLNVVNLVHSTLISSVFRLVVSVGKERLGHECSSLLKLLLGVAIWKGPLSITRQCKSPKQLE</sequence>
<evidence type="ECO:0000313" key="10">
    <source>
        <dbReference type="EMBL" id="KAE8711031.1"/>
    </source>
</evidence>
<dbReference type="EMBL" id="VEPZ02000921">
    <property type="protein sequence ID" value="KAE8711031.1"/>
    <property type="molecule type" value="Genomic_DNA"/>
</dbReference>
<feature type="transmembrane region" description="Helical" evidence="8">
    <location>
        <begin position="7"/>
        <end position="29"/>
    </location>
</feature>
<keyword evidence="4 8" id="KW-0812">Transmembrane</keyword>
<feature type="transmembrane region" description="Helical" evidence="8">
    <location>
        <begin position="104"/>
        <end position="124"/>
    </location>
</feature>
<evidence type="ECO:0000256" key="8">
    <source>
        <dbReference type="RuleBase" id="RU079119"/>
    </source>
</evidence>
<keyword evidence="6 8" id="KW-0472">Membrane</keyword>
<protein>
    <recommendedName>
        <fullName evidence="8">S-acyltransferase</fullName>
        <ecNumber evidence="8">2.3.1.225</ecNumber>
    </recommendedName>
    <alternativeName>
        <fullName evidence="8">Palmitoyltransferase</fullName>
    </alternativeName>
</protein>
<evidence type="ECO:0000256" key="7">
    <source>
        <dbReference type="ARBA" id="ARBA00023315"/>
    </source>
</evidence>
<keyword evidence="11" id="KW-1185">Reference proteome</keyword>
<keyword evidence="7 8" id="KW-0012">Acyltransferase</keyword>
<proteinExistence type="inferred from homology"/>
<dbReference type="Pfam" id="PF01529">
    <property type="entry name" value="DHHC"/>
    <property type="match status" value="1"/>
</dbReference>
<dbReference type="EC" id="2.3.1.225" evidence="8"/>
<feature type="domain" description="Palmitoyltransferase DHHC" evidence="9">
    <location>
        <begin position="58"/>
        <end position="181"/>
    </location>
</feature>
<comment type="similarity">
    <text evidence="2 8">Belongs to the DHHC palmitoyltransferase family.</text>
</comment>
<dbReference type="GO" id="GO:0012505">
    <property type="term" value="C:endomembrane system"/>
    <property type="evidence" value="ECO:0007669"/>
    <property type="project" value="UniProtKB-SubCell"/>
</dbReference>
<gene>
    <name evidence="10" type="ORF">F3Y22_tig00110303pilonHSYRG00002</name>
</gene>
<comment type="caution">
    <text evidence="10">The sequence shown here is derived from an EMBL/GenBank/DDBJ whole genome shotgun (WGS) entry which is preliminary data.</text>
</comment>